<name>A0A1T5BW07_9BACT</name>
<dbReference type="AlphaFoldDB" id="A0A1T5BW07"/>
<sequence>MKKRKKYKKPTIEFISIDHQISIMMLSEGGPPDPNTPWAASQFEEDYSEIFKTNRKEAFPDFPSARSPFD</sequence>
<dbReference type="Proteomes" id="UP000191055">
    <property type="component" value="Unassembled WGS sequence"/>
</dbReference>
<keyword evidence="2" id="KW-1185">Reference proteome</keyword>
<dbReference type="KEGG" id="asx:CDL62_10725"/>
<protein>
    <submittedName>
        <fullName evidence="1">Uncharacterized protein</fullName>
    </submittedName>
</protein>
<dbReference type="EMBL" id="FUYV01000002">
    <property type="protein sequence ID" value="SKB51173.1"/>
    <property type="molecule type" value="Genomic_DNA"/>
</dbReference>
<accession>A0A1T5BW07</accession>
<evidence type="ECO:0000313" key="2">
    <source>
        <dbReference type="Proteomes" id="UP000191055"/>
    </source>
</evidence>
<evidence type="ECO:0000313" key="1">
    <source>
        <dbReference type="EMBL" id="SKB51173.1"/>
    </source>
</evidence>
<dbReference type="RefSeq" id="WP_079556439.1">
    <property type="nucleotide sequence ID" value="NZ_CP021904.1"/>
</dbReference>
<proteinExistence type="predicted"/>
<gene>
    <name evidence="1" type="ORF">SAMN03080601_00644</name>
</gene>
<organism evidence="1 2">
    <name type="scientific">Alkalitalea saponilacus</name>
    <dbReference type="NCBI Taxonomy" id="889453"/>
    <lineage>
        <taxon>Bacteria</taxon>
        <taxon>Pseudomonadati</taxon>
        <taxon>Bacteroidota</taxon>
        <taxon>Bacteroidia</taxon>
        <taxon>Marinilabiliales</taxon>
        <taxon>Marinilabiliaceae</taxon>
        <taxon>Alkalitalea</taxon>
    </lineage>
</organism>
<reference evidence="1 2" key="1">
    <citation type="submission" date="2017-02" db="EMBL/GenBank/DDBJ databases">
        <authorList>
            <person name="Peterson S.W."/>
        </authorList>
    </citation>
    <scope>NUCLEOTIDE SEQUENCE [LARGE SCALE GENOMIC DNA]</scope>
    <source>
        <strain evidence="1 2">DSM 24412</strain>
    </source>
</reference>